<evidence type="ECO:0000256" key="2">
    <source>
        <dbReference type="ARBA" id="ARBA00022737"/>
    </source>
</evidence>
<dbReference type="PROSITE" id="PS51450">
    <property type="entry name" value="LRR"/>
    <property type="match status" value="1"/>
</dbReference>
<dbReference type="InterPro" id="IPR001611">
    <property type="entry name" value="Leu-rich_rpt"/>
</dbReference>
<keyword evidence="2" id="KW-0677">Repeat</keyword>
<feature type="domain" description="F-box" evidence="4">
    <location>
        <begin position="91"/>
        <end position="127"/>
    </location>
</feature>
<protein>
    <submittedName>
        <fullName evidence="6">Uncharacterized protein</fullName>
    </submittedName>
</protein>
<dbReference type="SUPFAM" id="SSF81383">
    <property type="entry name" value="F-box domain"/>
    <property type="match status" value="1"/>
</dbReference>
<reference evidence="6 7" key="1">
    <citation type="journal article" date="2019" name="Sci. Rep.">
        <title>Comparative genomics of chytrid fungi reveal insights into the obligate biotrophic and pathogenic lifestyle of Synchytrium endobioticum.</title>
        <authorList>
            <person name="van de Vossenberg B.T.L.H."/>
            <person name="Warris S."/>
            <person name="Nguyen H.D.T."/>
            <person name="van Gent-Pelzer M.P.E."/>
            <person name="Joly D.L."/>
            <person name="van de Geest H.C."/>
            <person name="Bonants P.J.M."/>
            <person name="Smith D.S."/>
            <person name="Levesque C.A."/>
            <person name="van der Lee T.A.J."/>
        </authorList>
    </citation>
    <scope>NUCLEOTIDE SEQUENCE [LARGE SCALE GENOMIC DNA]</scope>
    <source>
        <strain evidence="6 7">CBS 675.73</strain>
    </source>
</reference>
<dbReference type="AlphaFoldDB" id="A0A507FCE4"/>
<feature type="region of interest" description="Disordered" evidence="3">
    <location>
        <begin position="1"/>
        <end position="29"/>
    </location>
</feature>
<gene>
    <name evidence="6" type="ORF">CcCBS67573_g04775</name>
</gene>
<evidence type="ECO:0000256" key="3">
    <source>
        <dbReference type="SAM" id="MobiDB-lite"/>
    </source>
</evidence>
<evidence type="ECO:0000313" key="7">
    <source>
        <dbReference type="Proteomes" id="UP000320333"/>
    </source>
</evidence>
<keyword evidence="7" id="KW-1185">Reference proteome</keyword>
<evidence type="ECO:0000256" key="1">
    <source>
        <dbReference type="ARBA" id="ARBA00022614"/>
    </source>
</evidence>
<dbReference type="InterPro" id="IPR055414">
    <property type="entry name" value="LRR_R13L4/SHOC2-like"/>
</dbReference>
<name>A0A507FCE4_9FUNG</name>
<dbReference type="PANTHER" id="PTHR48004">
    <property type="entry name" value="OS01G0149700 PROTEIN"/>
    <property type="match status" value="1"/>
</dbReference>
<evidence type="ECO:0000313" key="6">
    <source>
        <dbReference type="EMBL" id="TPX73953.1"/>
    </source>
</evidence>
<dbReference type="InterPro" id="IPR001810">
    <property type="entry name" value="F-box_dom"/>
</dbReference>
<sequence>MKRKQPEQTSESDEQGATPGTASEMLSVSHGEASTATLSMILRALESIQATVSAVQKEVADMKETHAVTHQKLLNQVLGLQNHHKKFYTRLQDLPPEVMVQIFAWIPMRTVFHYRRLSKTINQCLMTRQFAVLNMQATHLDNDRNVDDIDWTWFYLPEPYQTVYAMSLQQIKTVQKVWLRPFEPRGFPESITRLTAVENILLSDGKIIGNIPDGIGVLRNLVHLDLVDNSLTGPLPRSFNLLVALEKLNLSKNQLSGEFPTLPNLHALKYLHIDHNRFTGPIPTVFGNPGRLLQLYISENCFSVIPATISQLTSLRRLAICRNSFACKIPPALWNMTSLRDLTMSNCTFSGSLAGVGNLRQLECLDVSNNELSGVLPSREIRSLENLESLHLIGNQFSGGDMLDMTGSNLRTLCLDPEIKMNHVMWQKDYLCPEHEPIAYSDSDL</sequence>
<feature type="compositionally biased region" description="Polar residues" evidence="3">
    <location>
        <begin position="18"/>
        <end position="29"/>
    </location>
</feature>
<evidence type="ECO:0000259" key="4">
    <source>
        <dbReference type="Pfam" id="PF00646"/>
    </source>
</evidence>
<dbReference type="Pfam" id="PF13855">
    <property type="entry name" value="LRR_8"/>
    <property type="match status" value="1"/>
</dbReference>
<dbReference type="SUPFAM" id="SSF52058">
    <property type="entry name" value="L domain-like"/>
    <property type="match status" value="1"/>
</dbReference>
<feature type="domain" description="Disease resistance R13L4/SHOC-2-like LRR" evidence="5">
    <location>
        <begin position="262"/>
        <end position="416"/>
    </location>
</feature>
<dbReference type="OrthoDB" id="1394818at2759"/>
<dbReference type="PANTHER" id="PTHR48004:SF59">
    <property type="entry name" value="LEUCINE-RICH REPEAT-CONTAINING N-TERMINAL PLANT-TYPE DOMAIN-CONTAINING PROTEIN"/>
    <property type="match status" value="1"/>
</dbReference>
<dbReference type="InterPro" id="IPR036047">
    <property type="entry name" value="F-box-like_dom_sf"/>
</dbReference>
<keyword evidence="1" id="KW-0433">Leucine-rich repeat</keyword>
<dbReference type="Gene3D" id="3.80.10.10">
    <property type="entry name" value="Ribonuclease Inhibitor"/>
    <property type="match status" value="2"/>
</dbReference>
<dbReference type="Pfam" id="PF00646">
    <property type="entry name" value="F-box"/>
    <property type="match status" value="1"/>
</dbReference>
<dbReference type="Pfam" id="PF23598">
    <property type="entry name" value="LRR_14"/>
    <property type="match status" value="1"/>
</dbReference>
<proteinExistence type="predicted"/>
<organism evidence="6 7">
    <name type="scientific">Chytriomyces confervae</name>
    <dbReference type="NCBI Taxonomy" id="246404"/>
    <lineage>
        <taxon>Eukaryota</taxon>
        <taxon>Fungi</taxon>
        <taxon>Fungi incertae sedis</taxon>
        <taxon>Chytridiomycota</taxon>
        <taxon>Chytridiomycota incertae sedis</taxon>
        <taxon>Chytridiomycetes</taxon>
        <taxon>Chytridiales</taxon>
        <taxon>Chytriomycetaceae</taxon>
        <taxon>Chytriomyces</taxon>
    </lineage>
</organism>
<dbReference type="FunFam" id="3.80.10.10:FF:000041">
    <property type="entry name" value="LRR receptor-like serine/threonine-protein kinase ERECTA"/>
    <property type="match status" value="2"/>
</dbReference>
<dbReference type="InterPro" id="IPR032675">
    <property type="entry name" value="LRR_dom_sf"/>
</dbReference>
<accession>A0A507FCE4</accession>
<comment type="caution">
    <text evidence="6">The sequence shown here is derived from an EMBL/GenBank/DDBJ whole genome shotgun (WGS) entry which is preliminary data.</text>
</comment>
<dbReference type="InterPro" id="IPR052941">
    <property type="entry name" value="StomDev_PlantInt_Reg"/>
</dbReference>
<dbReference type="Proteomes" id="UP000320333">
    <property type="component" value="Unassembled WGS sequence"/>
</dbReference>
<dbReference type="STRING" id="246404.A0A507FCE4"/>
<dbReference type="EMBL" id="QEAP01000153">
    <property type="protein sequence ID" value="TPX73953.1"/>
    <property type="molecule type" value="Genomic_DNA"/>
</dbReference>
<evidence type="ECO:0000259" key="5">
    <source>
        <dbReference type="Pfam" id="PF23598"/>
    </source>
</evidence>